<dbReference type="PIRSF" id="PIRSF036696">
    <property type="entry name" value="ACY-1"/>
    <property type="match status" value="1"/>
</dbReference>
<dbReference type="PANTHER" id="PTHR45892:SF1">
    <property type="entry name" value="AMINOACYLASE-1"/>
    <property type="match status" value="1"/>
</dbReference>
<dbReference type="Gene3D" id="3.40.630.10">
    <property type="entry name" value="Zn peptidases"/>
    <property type="match status" value="1"/>
</dbReference>
<name>A0A5E4PXU9_9NEOP</name>
<comment type="cofactor">
    <cofactor evidence="3">
        <name>Zn(2+)</name>
        <dbReference type="ChEBI" id="CHEBI:29105"/>
    </cofactor>
    <text evidence="3">Binds 2 Zn(2+) ions per subunit.</text>
</comment>
<dbReference type="GO" id="GO:0046872">
    <property type="term" value="F:metal ion binding"/>
    <property type="evidence" value="ECO:0007669"/>
    <property type="project" value="UniProtKB-KW"/>
</dbReference>
<accession>A0A5E4PXU9</accession>
<dbReference type="PROSITE" id="PS00759">
    <property type="entry name" value="ARGE_DAPE_CPG2_2"/>
    <property type="match status" value="1"/>
</dbReference>
<dbReference type="EMBL" id="FZQP02000648">
    <property type="protein sequence ID" value="VVC89843.1"/>
    <property type="molecule type" value="Genomic_DNA"/>
</dbReference>
<evidence type="ECO:0000313" key="5">
    <source>
        <dbReference type="Proteomes" id="UP000324832"/>
    </source>
</evidence>
<feature type="active site" description="Proton acceptor" evidence="2">
    <location>
        <position position="106"/>
    </location>
</feature>
<dbReference type="AlphaFoldDB" id="A0A5E4PXU9"/>
<feature type="binding site" evidence="3">
    <location>
        <position position="39"/>
    </location>
    <ligand>
        <name>Zn(2+)</name>
        <dbReference type="ChEBI" id="CHEBI:29105"/>
        <label>1</label>
    </ligand>
</feature>
<feature type="active site" evidence="2">
    <location>
        <position position="41"/>
    </location>
</feature>
<reference evidence="4 5" key="1">
    <citation type="submission" date="2017-07" db="EMBL/GenBank/DDBJ databases">
        <authorList>
            <person name="Talla V."/>
            <person name="Backstrom N."/>
        </authorList>
    </citation>
    <scope>NUCLEOTIDE SEQUENCE [LARGE SCALE GENOMIC DNA]</scope>
</reference>
<feature type="binding site" evidence="3">
    <location>
        <position position="134"/>
    </location>
    <ligand>
        <name>Zn(2+)</name>
        <dbReference type="ChEBI" id="CHEBI:29105"/>
        <label>1</label>
    </ligand>
</feature>
<keyword evidence="3" id="KW-0479">Metal-binding</keyword>
<feature type="binding site" evidence="3">
    <location>
        <position position="72"/>
    </location>
    <ligand>
        <name>Zn(2+)</name>
        <dbReference type="ChEBI" id="CHEBI:29105"/>
        <label>2</label>
    </ligand>
</feature>
<dbReference type="Pfam" id="PF01546">
    <property type="entry name" value="Peptidase_M20"/>
    <property type="match status" value="1"/>
</dbReference>
<keyword evidence="1" id="KW-0378">Hydrolase</keyword>
<dbReference type="InterPro" id="IPR052083">
    <property type="entry name" value="Aminoacylase-1_M20A"/>
</dbReference>
<evidence type="ECO:0000313" key="4">
    <source>
        <dbReference type="EMBL" id="VVC89843.1"/>
    </source>
</evidence>
<evidence type="ECO:0000256" key="3">
    <source>
        <dbReference type="PIRSR" id="PIRSR036696-2"/>
    </source>
</evidence>
<gene>
    <name evidence="4" type="ORF">LSINAPIS_LOCUS2886</name>
</gene>
<feature type="binding site" evidence="3">
    <location>
        <position position="107"/>
    </location>
    <ligand>
        <name>Zn(2+)</name>
        <dbReference type="ChEBI" id="CHEBI:29105"/>
        <label>2</label>
    </ligand>
</feature>
<dbReference type="InterPro" id="IPR001261">
    <property type="entry name" value="ArgE/DapE_CS"/>
</dbReference>
<proteinExistence type="predicted"/>
<dbReference type="GO" id="GO:0004046">
    <property type="term" value="F:aminoacylase activity"/>
    <property type="evidence" value="ECO:0007669"/>
    <property type="project" value="TreeGrafter"/>
</dbReference>
<dbReference type="Proteomes" id="UP000324832">
    <property type="component" value="Unassembled WGS sequence"/>
</dbReference>
<sequence>MAAEIGLPISVYRPGRYPVCIITWQGSCPELPSIMLNSHSDVVTAEEVYWSHPPFSGEIDENGDLFGRGTQDTKSLSIQHLEAIRNLINNKVTLERTIHISIIPDEERGGSEGMKPFLKSQYFKRLNVGFALDEGLTSPTNTMFATYQDKRPWQLNMTFYGQGGHGSSIQTSTAVEKLQLLLDQVIHFRREQSQIMSSSKAYDFGSFNGDSNKCNSQQSECCGRVAVTNGASH</sequence>
<dbReference type="InterPro" id="IPR002933">
    <property type="entry name" value="Peptidase_M20"/>
</dbReference>
<keyword evidence="3" id="KW-0862">Zinc</keyword>
<dbReference type="PANTHER" id="PTHR45892">
    <property type="entry name" value="AMINOACYLASE-1"/>
    <property type="match status" value="1"/>
</dbReference>
<feature type="binding site" evidence="3">
    <location>
        <position position="72"/>
    </location>
    <ligand>
        <name>Zn(2+)</name>
        <dbReference type="ChEBI" id="CHEBI:29105"/>
        <label>1</label>
    </ligand>
</feature>
<organism evidence="4 5">
    <name type="scientific">Leptidea sinapis</name>
    <dbReference type="NCBI Taxonomy" id="189913"/>
    <lineage>
        <taxon>Eukaryota</taxon>
        <taxon>Metazoa</taxon>
        <taxon>Ecdysozoa</taxon>
        <taxon>Arthropoda</taxon>
        <taxon>Hexapoda</taxon>
        <taxon>Insecta</taxon>
        <taxon>Pterygota</taxon>
        <taxon>Neoptera</taxon>
        <taxon>Endopterygota</taxon>
        <taxon>Lepidoptera</taxon>
        <taxon>Glossata</taxon>
        <taxon>Ditrysia</taxon>
        <taxon>Papilionoidea</taxon>
        <taxon>Pieridae</taxon>
        <taxon>Dismorphiinae</taxon>
        <taxon>Leptidea</taxon>
    </lineage>
</organism>
<evidence type="ECO:0000256" key="2">
    <source>
        <dbReference type="PIRSR" id="PIRSR036696-1"/>
    </source>
</evidence>
<evidence type="ECO:0000256" key="1">
    <source>
        <dbReference type="ARBA" id="ARBA00022801"/>
    </source>
</evidence>
<protein>
    <recommendedName>
        <fullName evidence="6">Peptidase M20 dimerisation domain-containing protein</fullName>
    </recommendedName>
</protein>
<keyword evidence="5" id="KW-1185">Reference proteome</keyword>
<dbReference type="SUPFAM" id="SSF53187">
    <property type="entry name" value="Zn-dependent exopeptidases"/>
    <property type="match status" value="1"/>
</dbReference>
<dbReference type="PROSITE" id="PS00758">
    <property type="entry name" value="ARGE_DAPE_CPG2_1"/>
    <property type="match status" value="1"/>
</dbReference>
<evidence type="ECO:0008006" key="6">
    <source>
        <dbReference type="Google" id="ProtNLM"/>
    </source>
</evidence>